<name>A0ABR1J988_9AGAR</name>
<evidence type="ECO:0000313" key="3">
    <source>
        <dbReference type="Proteomes" id="UP001498398"/>
    </source>
</evidence>
<evidence type="ECO:0000313" key="2">
    <source>
        <dbReference type="EMBL" id="KAK7453952.1"/>
    </source>
</evidence>
<dbReference type="EMBL" id="JBANRG010000025">
    <property type="protein sequence ID" value="KAK7453952.1"/>
    <property type="molecule type" value="Genomic_DNA"/>
</dbReference>
<protein>
    <submittedName>
        <fullName evidence="2">Uncharacterized protein</fullName>
    </submittedName>
</protein>
<keyword evidence="3" id="KW-1185">Reference proteome</keyword>
<proteinExistence type="predicted"/>
<dbReference type="Proteomes" id="UP001498398">
    <property type="component" value="Unassembled WGS sequence"/>
</dbReference>
<keyword evidence="1" id="KW-0472">Membrane</keyword>
<organism evidence="2 3">
    <name type="scientific">Marasmiellus scandens</name>
    <dbReference type="NCBI Taxonomy" id="2682957"/>
    <lineage>
        <taxon>Eukaryota</taxon>
        <taxon>Fungi</taxon>
        <taxon>Dikarya</taxon>
        <taxon>Basidiomycota</taxon>
        <taxon>Agaricomycotina</taxon>
        <taxon>Agaricomycetes</taxon>
        <taxon>Agaricomycetidae</taxon>
        <taxon>Agaricales</taxon>
        <taxon>Marasmiineae</taxon>
        <taxon>Omphalotaceae</taxon>
        <taxon>Marasmiellus</taxon>
    </lineage>
</organism>
<feature type="transmembrane region" description="Helical" evidence="1">
    <location>
        <begin position="64"/>
        <end position="82"/>
    </location>
</feature>
<accession>A0ABR1J988</accession>
<reference evidence="2 3" key="1">
    <citation type="submission" date="2024-01" db="EMBL/GenBank/DDBJ databases">
        <title>A draft genome for the cacao thread blight pathogen Marasmiellus scandens.</title>
        <authorList>
            <person name="Baruah I.K."/>
            <person name="Leung J."/>
            <person name="Bukari Y."/>
            <person name="Amoako-Attah I."/>
            <person name="Meinhardt L.W."/>
            <person name="Bailey B.A."/>
            <person name="Cohen S.P."/>
        </authorList>
    </citation>
    <scope>NUCLEOTIDE SEQUENCE [LARGE SCALE GENOMIC DNA]</scope>
    <source>
        <strain evidence="2 3">GH-19</strain>
    </source>
</reference>
<evidence type="ECO:0000256" key="1">
    <source>
        <dbReference type="SAM" id="Phobius"/>
    </source>
</evidence>
<comment type="caution">
    <text evidence="2">The sequence shown here is derived from an EMBL/GenBank/DDBJ whole genome shotgun (WGS) entry which is preliminary data.</text>
</comment>
<sequence>MPGAQALPLEYDPAEQCRYQRSYGGPSPYRINPLSHCWGGEQLDVGPEIQCPNKPTSRISNRTWIIIEFAIVICIILFGAWYDSGFIPRFFSRLFCCGRRRSAIQLPSDNDSTDAEIDGQPQSSAAVRPYRWLALIVGRFSRNRRQGSISLPSDPEDVQQNGA</sequence>
<gene>
    <name evidence="2" type="ORF">VKT23_011464</name>
</gene>
<keyword evidence="1" id="KW-0812">Transmembrane</keyword>
<keyword evidence="1" id="KW-1133">Transmembrane helix</keyword>